<dbReference type="SMART" id="SM00382">
    <property type="entry name" value="AAA"/>
    <property type="match status" value="2"/>
</dbReference>
<dbReference type="InterPro" id="IPR027417">
    <property type="entry name" value="P-loop_NTPase"/>
</dbReference>
<keyword evidence="1" id="KW-0677">Repeat</keyword>
<feature type="compositionally biased region" description="Basic and acidic residues" evidence="5">
    <location>
        <begin position="581"/>
        <end position="598"/>
    </location>
</feature>
<evidence type="ECO:0000313" key="8">
    <source>
        <dbReference type="Proteomes" id="UP000198324"/>
    </source>
</evidence>
<feature type="domain" description="ABC transporter" evidence="6">
    <location>
        <begin position="328"/>
        <end position="546"/>
    </location>
</feature>
<evidence type="ECO:0000256" key="2">
    <source>
        <dbReference type="ARBA" id="ARBA00022741"/>
    </source>
</evidence>
<dbReference type="Proteomes" id="UP000198324">
    <property type="component" value="Unassembled WGS sequence"/>
</dbReference>
<dbReference type="PANTHER" id="PTHR19211">
    <property type="entry name" value="ATP-BINDING TRANSPORT PROTEIN-RELATED"/>
    <property type="match status" value="1"/>
</dbReference>
<dbReference type="Pfam" id="PF12848">
    <property type="entry name" value="ABC_tran_Xtn"/>
    <property type="match status" value="1"/>
</dbReference>
<evidence type="ECO:0000256" key="3">
    <source>
        <dbReference type="ARBA" id="ARBA00022840"/>
    </source>
</evidence>
<name>A0A239BL37_9BACT</name>
<keyword evidence="2" id="KW-0547">Nucleotide-binding</keyword>
<gene>
    <name evidence="7" type="ORF">SAMN04488503_2631</name>
</gene>
<evidence type="ECO:0000256" key="5">
    <source>
        <dbReference type="SAM" id="MobiDB-lite"/>
    </source>
</evidence>
<dbReference type="RefSeq" id="WP_089274832.1">
    <property type="nucleotide sequence ID" value="NZ_FZOC01000005.1"/>
</dbReference>
<sequence length="686" mass="76232">MSKITVQNVEKSYGGETLFSSLSFEAQPGMRLAVAGPNGTGKSTLLRILAGRTEPEGGSVVMSKGARVGYVAQELSGADLGEPLLGWVLSALPSWGDFWREWEQAVEARDEARLVKLSERQHRFEEQYGYNPEHKARAILSGLGFEEGDLSRRLEHLSGGWRERAKLARVLLQGADVLLLDEPTNHLDLEAVQWLEEYLLAFKGTLVFVAHDRVFLEHVGSHVLVLGLARPVLRQGSFSDFLAWMDENAEQRVREAAKLTARIDHEQEFIRRFRVKARKAAQAQSKLKKVEKLQDELDRLKGDALGGRAGRRLSFRLPEPPRGDKVAVNAVDLEFNYDSRHGRVLWPRLNFQIFRGRKIALVAPNGAGKSTLLKVLMGMLAPTHGYAKLGPATQVGYFSQHQTEILRPTGTVMGEMRRLCDPKCTEEQLMGVLGLFLLGEGYFERPVAALSGGEKSRLVMASLFLGRANLLILDEPTNHLDLETREGLVAALKDFEGTIFMVAHDRHLLAEVAEEIWSLGPEGLVQHHEGFEAYDAKRRAALAEARLGARREARKPEGVPAAQATANASAQAAPQPDDDEQGARRLSKEEKRKLADRRNALSRALKPLRDEYAKCEKDLERVLGEQGELEAKMNDPATYESGGDALAVNSQYREVSDWAEKLMERMAALEEQMAQVQAKMGADLDG</sequence>
<evidence type="ECO:0000259" key="6">
    <source>
        <dbReference type="PROSITE" id="PS50893"/>
    </source>
</evidence>
<dbReference type="InterPro" id="IPR003593">
    <property type="entry name" value="AAA+_ATPase"/>
</dbReference>
<organism evidence="7 8">
    <name type="scientific">Humidesulfovibrio mexicanus</name>
    <dbReference type="NCBI Taxonomy" id="147047"/>
    <lineage>
        <taxon>Bacteria</taxon>
        <taxon>Pseudomonadati</taxon>
        <taxon>Thermodesulfobacteriota</taxon>
        <taxon>Desulfovibrionia</taxon>
        <taxon>Desulfovibrionales</taxon>
        <taxon>Desulfovibrionaceae</taxon>
        <taxon>Humidesulfovibrio</taxon>
    </lineage>
</organism>
<dbReference type="CDD" id="cd03221">
    <property type="entry name" value="ABCF_EF-3"/>
    <property type="match status" value="2"/>
</dbReference>
<dbReference type="PROSITE" id="PS00211">
    <property type="entry name" value="ABC_TRANSPORTER_1"/>
    <property type="match status" value="1"/>
</dbReference>
<feature type="region of interest" description="Disordered" evidence="5">
    <location>
        <begin position="549"/>
        <end position="598"/>
    </location>
</feature>
<proteinExistence type="predicted"/>
<feature type="coiled-coil region" evidence="4">
    <location>
        <begin position="276"/>
        <end position="303"/>
    </location>
</feature>
<protein>
    <submittedName>
        <fullName evidence="7">ATP-binding cassette, subfamily F, member 3</fullName>
    </submittedName>
</protein>
<dbReference type="Pfam" id="PF00005">
    <property type="entry name" value="ABC_tran"/>
    <property type="match status" value="2"/>
</dbReference>
<evidence type="ECO:0000313" key="7">
    <source>
        <dbReference type="EMBL" id="SNS08101.1"/>
    </source>
</evidence>
<dbReference type="InterPro" id="IPR032781">
    <property type="entry name" value="ABC_tran_Xtn"/>
</dbReference>
<dbReference type="PANTHER" id="PTHR19211:SF14">
    <property type="entry name" value="ATP-BINDING CASSETTE SUB-FAMILY F MEMBER 1"/>
    <property type="match status" value="1"/>
</dbReference>
<dbReference type="SUPFAM" id="SSF52540">
    <property type="entry name" value="P-loop containing nucleoside triphosphate hydrolases"/>
    <property type="match status" value="2"/>
</dbReference>
<dbReference type="GO" id="GO:0016887">
    <property type="term" value="F:ATP hydrolysis activity"/>
    <property type="evidence" value="ECO:0007669"/>
    <property type="project" value="InterPro"/>
</dbReference>
<keyword evidence="8" id="KW-1185">Reference proteome</keyword>
<accession>A0A239BL37</accession>
<reference evidence="7 8" key="1">
    <citation type="submission" date="2017-06" db="EMBL/GenBank/DDBJ databases">
        <authorList>
            <person name="Kim H.J."/>
            <person name="Triplett B.A."/>
        </authorList>
    </citation>
    <scope>NUCLEOTIDE SEQUENCE [LARGE SCALE GENOMIC DNA]</scope>
    <source>
        <strain evidence="7 8">DSM 13116</strain>
    </source>
</reference>
<dbReference type="InterPro" id="IPR050611">
    <property type="entry name" value="ABCF"/>
</dbReference>
<dbReference type="Gene3D" id="3.40.50.300">
    <property type="entry name" value="P-loop containing nucleotide triphosphate hydrolases"/>
    <property type="match status" value="2"/>
</dbReference>
<dbReference type="GO" id="GO:0005524">
    <property type="term" value="F:ATP binding"/>
    <property type="evidence" value="ECO:0007669"/>
    <property type="project" value="UniProtKB-KW"/>
</dbReference>
<feature type="coiled-coil region" evidence="4">
    <location>
        <begin position="652"/>
        <end position="679"/>
    </location>
</feature>
<dbReference type="AlphaFoldDB" id="A0A239BL37"/>
<keyword evidence="3 7" id="KW-0067">ATP-binding</keyword>
<dbReference type="FunFam" id="3.40.50.300:FF:000011">
    <property type="entry name" value="Putative ABC transporter ATP-binding component"/>
    <property type="match status" value="1"/>
</dbReference>
<dbReference type="PROSITE" id="PS50893">
    <property type="entry name" value="ABC_TRANSPORTER_2"/>
    <property type="match status" value="2"/>
</dbReference>
<dbReference type="InterPro" id="IPR003439">
    <property type="entry name" value="ABC_transporter-like_ATP-bd"/>
</dbReference>
<dbReference type="EMBL" id="FZOC01000005">
    <property type="protein sequence ID" value="SNS08101.1"/>
    <property type="molecule type" value="Genomic_DNA"/>
</dbReference>
<evidence type="ECO:0000256" key="1">
    <source>
        <dbReference type="ARBA" id="ARBA00022737"/>
    </source>
</evidence>
<feature type="domain" description="ABC transporter" evidence="6">
    <location>
        <begin position="4"/>
        <end position="253"/>
    </location>
</feature>
<evidence type="ECO:0000256" key="4">
    <source>
        <dbReference type="SAM" id="Coils"/>
    </source>
</evidence>
<dbReference type="InterPro" id="IPR017871">
    <property type="entry name" value="ABC_transporter-like_CS"/>
</dbReference>
<dbReference type="OrthoDB" id="9808609at2"/>
<feature type="compositionally biased region" description="Low complexity" evidence="5">
    <location>
        <begin position="560"/>
        <end position="575"/>
    </location>
</feature>
<keyword evidence="4" id="KW-0175">Coiled coil</keyword>